<accession>A0A0C2XSE5</accession>
<dbReference type="AlphaFoldDB" id="A0A0C2XSE5"/>
<organism evidence="2 3">
    <name type="scientific">Serendipita vermifera MAFF 305830</name>
    <dbReference type="NCBI Taxonomy" id="933852"/>
    <lineage>
        <taxon>Eukaryota</taxon>
        <taxon>Fungi</taxon>
        <taxon>Dikarya</taxon>
        <taxon>Basidiomycota</taxon>
        <taxon>Agaricomycotina</taxon>
        <taxon>Agaricomycetes</taxon>
        <taxon>Sebacinales</taxon>
        <taxon>Serendipitaceae</taxon>
        <taxon>Serendipita</taxon>
    </lineage>
</organism>
<dbReference type="EMBL" id="KN824281">
    <property type="protein sequence ID" value="KIM31872.1"/>
    <property type="molecule type" value="Genomic_DNA"/>
</dbReference>
<protein>
    <submittedName>
        <fullName evidence="2">Uncharacterized protein</fullName>
    </submittedName>
</protein>
<evidence type="ECO:0000313" key="2">
    <source>
        <dbReference type="EMBL" id="KIM31872.1"/>
    </source>
</evidence>
<feature type="region of interest" description="Disordered" evidence="1">
    <location>
        <begin position="1"/>
        <end position="54"/>
    </location>
</feature>
<dbReference type="Proteomes" id="UP000054097">
    <property type="component" value="Unassembled WGS sequence"/>
</dbReference>
<evidence type="ECO:0000256" key="1">
    <source>
        <dbReference type="SAM" id="MobiDB-lite"/>
    </source>
</evidence>
<keyword evidence="3" id="KW-1185">Reference proteome</keyword>
<gene>
    <name evidence="2" type="ORF">M408DRAFT_327275</name>
</gene>
<reference evidence="2 3" key="1">
    <citation type="submission" date="2014-04" db="EMBL/GenBank/DDBJ databases">
        <authorList>
            <consortium name="DOE Joint Genome Institute"/>
            <person name="Kuo A."/>
            <person name="Zuccaro A."/>
            <person name="Kohler A."/>
            <person name="Nagy L.G."/>
            <person name="Floudas D."/>
            <person name="Copeland A."/>
            <person name="Barry K.W."/>
            <person name="Cichocki N."/>
            <person name="Veneault-Fourrey C."/>
            <person name="LaButti K."/>
            <person name="Lindquist E.A."/>
            <person name="Lipzen A."/>
            <person name="Lundell T."/>
            <person name="Morin E."/>
            <person name="Murat C."/>
            <person name="Sun H."/>
            <person name="Tunlid A."/>
            <person name="Henrissat B."/>
            <person name="Grigoriev I.V."/>
            <person name="Hibbett D.S."/>
            <person name="Martin F."/>
            <person name="Nordberg H.P."/>
            <person name="Cantor M.N."/>
            <person name="Hua S.X."/>
        </authorList>
    </citation>
    <scope>NUCLEOTIDE SEQUENCE [LARGE SCALE GENOMIC DNA]</scope>
    <source>
        <strain evidence="2 3">MAFF 305830</strain>
    </source>
</reference>
<name>A0A0C2XSE5_SERVB</name>
<dbReference type="HOGENOM" id="CLU_3051896_0_0_1"/>
<feature type="compositionally biased region" description="Polar residues" evidence="1">
    <location>
        <begin position="38"/>
        <end position="47"/>
    </location>
</feature>
<sequence>MPFQDNGIPKIPELRQTARSKPLAGLSSFGGRARSRDQIANSSTCPRKTSKMFV</sequence>
<reference evidence="3" key="2">
    <citation type="submission" date="2015-01" db="EMBL/GenBank/DDBJ databases">
        <title>Evolutionary Origins and Diversification of the Mycorrhizal Mutualists.</title>
        <authorList>
            <consortium name="DOE Joint Genome Institute"/>
            <consortium name="Mycorrhizal Genomics Consortium"/>
            <person name="Kohler A."/>
            <person name="Kuo A."/>
            <person name="Nagy L.G."/>
            <person name="Floudas D."/>
            <person name="Copeland A."/>
            <person name="Barry K.W."/>
            <person name="Cichocki N."/>
            <person name="Veneault-Fourrey C."/>
            <person name="LaButti K."/>
            <person name="Lindquist E.A."/>
            <person name="Lipzen A."/>
            <person name="Lundell T."/>
            <person name="Morin E."/>
            <person name="Murat C."/>
            <person name="Riley R."/>
            <person name="Ohm R."/>
            <person name="Sun H."/>
            <person name="Tunlid A."/>
            <person name="Henrissat B."/>
            <person name="Grigoriev I.V."/>
            <person name="Hibbett D.S."/>
            <person name="Martin F."/>
        </authorList>
    </citation>
    <scope>NUCLEOTIDE SEQUENCE [LARGE SCALE GENOMIC DNA]</scope>
    <source>
        <strain evidence="3">MAFF 305830</strain>
    </source>
</reference>
<evidence type="ECO:0000313" key="3">
    <source>
        <dbReference type="Proteomes" id="UP000054097"/>
    </source>
</evidence>
<proteinExistence type="predicted"/>